<dbReference type="OrthoDB" id="4062651at2759"/>
<accession>A0A165K4V2</accession>
<name>A0A165K4V2_EXIGL</name>
<proteinExistence type="predicted"/>
<protein>
    <submittedName>
        <fullName evidence="3">Kinase-like protein</fullName>
    </submittedName>
</protein>
<dbReference type="STRING" id="1314781.A0A165K4V2"/>
<dbReference type="InterPro" id="IPR000719">
    <property type="entry name" value="Prot_kinase_dom"/>
</dbReference>
<dbReference type="Proteomes" id="UP000077266">
    <property type="component" value="Unassembled WGS sequence"/>
</dbReference>
<feature type="domain" description="Protein kinase" evidence="2">
    <location>
        <begin position="32"/>
        <end position="340"/>
    </location>
</feature>
<dbReference type="InterPro" id="IPR011009">
    <property type="entry name" value="Kinase-like_dom_sf"/>
</dbReference>
<dbReference type="Gene3D" id="1.10.510.10">
    <property type="entry name" value="Transferase(Phosphotransferase) domain 1"/>
    <property type="match status" value="2"/>
</dbReference>
<dbReference type="SUPFAM" id="SSF56112">
    <property type="entry name" value="Protein kinase-like (PK-like)"/>
    <property type="match status" value="1"/>
</dbReference>
<sequence>MAHSVGIQDGTILQMDPFEGYAALSPSTQIEVTSSRIVDLGASAYILIGKLSSSSSTAEGDNPKLVALKVFPTLLSDDNQEMLRRELNACRKFQHDNILPFLGTSTYGGHTIIVSYYMQNGNLRDYLGRHPTANRLALVLQVAQAVRFLHDEAGHVHGDLKCHNVLVSDEGTALLADFGLSTTIQKAESEATTATGIRQRNSLRFTAPELFLGEGDNDPELLSVPTVAHGEVVLERSVSAREDGEETPPCQKRRRSKTPATDVFAFGMLVLEVYTGKFPWQGCDEFRVMLSVVQGETPPKPEFKHGFGEELWNLCVWCWSFKPEHRPSMTDVVDALQSYTATRGQDLLSTPTPKPASLDMRSNSPRHVCNLALDTCIDAQTRTAGVRVWSPESQDRVDFLLRHLNEPWSATTPRTVFPDQPKGRIEHKRRATSPTPSTLRHEIEHMSSSWRPSRRDTFMRSYREIMSWSVATSPQPQTAPPGSSSFPTEEA</sequence>
<keyword evidence="3" id="KW-0418">Kinase</keyword>
<dbReference type="Pfam" id="PF07714">
    <property type="entry name" value="PK_Tyr_Ser-Thr"/>
    <property type="match status" value="2"/>
</dbReference>
<evidence type="ECO:0000259" key="2">
    <source>
        <dbReference type="PROSITE" id="PS50011"/>
    </source>
</evidence>
<evidence type="ECO:0000313" key="3">
    <source>
        <dbReference type="EMBL" id="KZV95792.1"/>
    </source>
</evidence>
<reference evidence="3 4" key="1">
    <citation type="journal article" date="2016" name="Mol. Biol. Evol.">
        <title>Comparative Genomics of Early-Diverging Mushroom-Forming Fungi Provides Insights into the Origins of Lignocellulose Decay Capabilities.</title>
        <authorList>
            <person name="Nagy L.G."/>
            <person name="Riley R."/>
            <person name="Tritt A."/>
            <person name="Adam C."/>
            <person name="Daum C."/>
            <person name="Floudas D."/>
            <person name="Sun H."/>
            <person name="Yadav J.S."/>
            <person name="Pangilinan J."/>
            <person name="Larsson K.H."/>
            <person name="Matsuura K."/>
            <person name="Barry K."/>
            <person name="Labutti K."/>
            <person name="Kuo R."/>
            <person name="Ohm R.A."/>
            <person name="Bhattacharya S.S."/>
            <person name="Shirouzu T."/>
            <person name="Yoshinaga Y."/>
            <person name="Martin F.M."/>
            <person name="Grigoriev I.V."/>
            <person name="Hibbett D.S."/>
        </authorList>
    </citation>
    <scope>NUCLEOTIDE SEQUENCE [LARGE SCALE GENOMIC DNA]</scope>
    <source>
        <strain evidence="3 4">HHB12029</strain>
    </source>
</reference>
<feature type="region of interest" description="Disordered" evidence="1">
    <location>
        <begin position="469"/>
        <end position="491"/>
    </location>
</feature>
<dbReference type="InterPro" id="IPR051681">
    <property type="entry name" value="Ser/Thr_Kinases-Pseudokinases"/>
</dbReference>
<dbReference type="SMART" id="SM00220">
    <property type="entry name" value="S_TKc"/>
    <property type="match status" value="1"/>
</dbReference>
<dbReference type="InParanoid" id="A0A165K4V2"/>
<organism evidence="3 4">
    <name type="scientific">Exidia glandulosa HHB12029</name>
    <dbReference type="NCBI Taxonomy" id="1314781"/>
    <lineage>
        <taxon>Eukaryota</taxon>
        <taxon>Fungi</taxon>
        <taxon>Dikarya</taxon>
        <taxon>Basidiomycota</taxon>
        <taxon>Agaricomycotina</taxon>
        <taxon>Agaricomycetes</taxon>
        <taxon>Auriculariales</taxon>
        <taxon>Exidiaceae</taxon>
        <taxon>Exidia</taxon>
    </lineage>
</organism>
<dbReference type="InterPro" id="IPR001245">
    <property type="entry name" value="Ser-Thr/Tyr_kinase_cat_dom"/>
</dbReference>
<dbReference type="PROSITE" id="PS50011">
    <property type="entry name" value="PROTEIN_KINASE_DOM"/>
    <property type="match status" value="1"/>
</dbReference>
<dbReference type="PANTHER" id="PTHR44329">
    <property type="entry name" value="SERINE/THREONINE-PROTEIN KINASE TNNI3K-RELATED"/>
    <property type="match status" value="1"/>
</dbReference>
<keyword evidence="3" id="KW-0808">Transferase</keyword>
<evidence type="ECO:0000313" key="4">
    <source>
        <dbReference type="Proteomes" id="UP000077266"/>
    </source>
</evidence>
<feature type="region of interest" description="Disordered" evidence="1">
    <location>
        <begin position="412"/>
        <end position="437"/>
    </location>
</feature>
<dbReference type="AlphaFoldDB" id="A0A165K4V2"/>
<gene>
    <name evidence="3" type="ORF">EXIGLDRAFT_765869</name>
</gene>
<dbReference type="GO" id="GO:0005524">
    <property type="term" value="F:ATP binding"/>
    <property type="evidence" value="ECO:0007669"/>
    <property type="project" value="InterPro"/>
</dbReference>
<evidence type="ECO:0000256" key="1">
    <source>
        <dbReference type="SAM" id="MobiDB-lite"/>
    </source>
</evidence>
<dbReference type="EMBL" id="KV425951">
    <property type="protein sequence ID" value="KZV95792.1"/>
    <property type="molecule type" value="Genomic_DNA"/>
</dbReference>
<keyword evidence="4" id="KW-1185">Reference proteome</keyword>
<dbReference type="GO" id="GO:0004674">
    <property type="term" value="F:protein serine/threonine kinase activity"/>
    <property type="evidence" value="ECO:0007669"/>
    <property type="project" value="TreeGrafter"/>
</dbReference>